<reference evidence="3 4" key="1">
    <citation type="submission" date="2019-10" db="EMBL/GenBank/DDBJ databases">
        <title>Actinomadura rubteroloni sp. nov. and Actinomadura macrotermitis sp. nov., isolated from the gut of fungus growing-termite Macrotermes natalensis.</title>
        <authorList>
            <person name="Benndorf R."/>
            <person name="Martin K."/>
            <person name="Kuefner M."/>
            <person name="De Beer W."/>
            <person name="Kaster A.-K."/>
            <person name="Vollmers J."/>
            <person name="Poulsen M."/>
            <person name="Beemelmanns C."/>
        </authorList>
    </citation>
    <scope>NUCLEOTIDE SEQUENCE [LARGE SCALE GENOMIC DNA]</scope>
    <source>
        <strain evidence="3 4">RB68</strain>
    </source>
</reference>
<name>A0A7K0BUA5_9ACTN</name>
<dbReference type="Pfam" id="PF20611">
    <property type="entry name" value="DUF6801"/>
    <property type="match status" value="1"/>
</dbReference>
<evidence type="ECO:0000259" key="2">
    <source>
        <dbReference type="Pfam" id="PF20611"/>
    </source>
</evidence>
<feature type="domain" description="DUF6801" evidence="2">
    <location>
        <begin position="35"/>
        <end position="188"/>
    </location>
</feature>
<feature type="chain" id="PRO_5029908150" description="DUF6801 domain-containing protein" evidence="1">
    <location>
        <begin position="27"/>
        <end position="367"/>
    </location>
</feature>
<proteinExistence type="predicted"/>
<dbReference type="RefSeq" id="WP_328594192.1">
    <property type="nucleotide sequence ID" value="NZ_WEGH01000002.1"/>
</dbReference>
<keyword evidence="4" id="KW-1185">Reference proteome</keyword>
<organism evidence="3 4">
    <name type="scientific">Actinomadura macrotermitis</name>
    <dbReference type="NCBI Taxonomy" id="2585200"/>
    <lineage>
        <taxon>Bacteria</taxon>
        <taxon>Bacillati</taxon>
        <taxon>Actinomycetota</taxon>
        <taxon>Actinomycetes</taxon>
        <taxon>Streptosporangiales</taxon>
        <taxon>Thermomonosporaceae</taxon>
        <taxon>Actinomadura</taxon>
    </lineage>
</organism>
<dbReference type="EMBL" id="WEGH01000002">
    <property type="protein sequence ID" value="MQY04780.1"/>
    <property type="molecule type" value="Genomic_DNA"/>
</dbReference>
<dbReference type="InterPro" id="IPR046542">
    <property type="entry name" value="DUF6801"/>
</dbReference>
<evidence type="ECO:0000313" key="3">
    <source>
        <dbReference type="EMBL" id="MQY04780.1"/>
    </source>
</evidence>
<evidence type="ECO:0000256" key="1">
    <source>
        <dbReference type="SAM" id="SignalP"/>
    </source>
</evidence>
<feature type="signal peptide" evidence="1">
    <location>
        <begin position="1"/>
        <end position="26"/>
    </location>
</feature>
<accession>A0A7K0BUA5</accession>
<comment type="caution">
    <text evidence="3">The sequence shown here is derived from an EMBL/GenBank/DDBJ whole genome shotgun (WGS) entry which is preliminary data.</text>
</comment>
<keyword evidence="1" id="KW-0732">Signal</keyword>
<gene>
    <name evidence="3" type="ORF">ACRB68_28420</name>
</gene>
<protein>
    <recommendedName>
        <fullName evidence="2">DUF6801 domain-containing protein</fullName>
    </recommendedName>
</protein>
<sequence length="367" mass="36723">MRVKSILAATGLALAGLTVCGGPASADPVSLTLRYQCQFPLLGPQLVTVSMKSDVPKQAEVGSFLPPIVVDAVAQVGAKSAQGLREVGTVTLEGTAGAKATVAAPQGDVEVKVPTTLEKTELPASGGFAVNAHGKSPAIKFSKPGTAKINVGDLLLTLTPRLSDGTLSGLDTFESECTVEPGQDPTLATVQIGGGGGGTGSHHDYDVKGTSLIKAAGGNLPITGAAQADLDAAGAFTAALALDQTKGTFKVFGFLPVEATVRPEAQDKATGTLKGGALTGRVSILTRLSSFTLFGLPLGGGDKCQTTTPSEVTLTSEGAFDAAAGGRIKGGYDLAALKDCGPLTGLLGSSITGPGNTLDLQLTPKAK</sequence>
<dbReference type="AlphaFoldDB" id="A0A7K0BUA5"/>
<evidence type="ECO:0000313" key="4">
    <source>
        <dbReference type="Proteomes" id="UP000487268"/>
    </source>
</evidence>
<dbReference type="Proteomes" id="UP000487268">
    <property type="component" value="Unassembled WGS sequence"/>
</dbReference>